<keyword evidence="1" id="KW-1133">Transmembrane helix</keyword>
<name>A0A6C0F1G1_9ZZZZ</name>
<keyword evidence="1" id="KW-0472">Membrane</keyword>
<reference evidence="2" key="1">
    <citation type="journal article" date="2020" name="Nature">
        <title>Giant virus diversity and host interactions through global metagenomics.</title>
        <authorList>
            <person name="Schulz F."/>
            <person name="Roux S."/>
            <person name="Paez-Espino D."/>
            <person name="Jungbluth S."/>
            <person name="Walsh D.A."/>
            <person name="Denef V.J."/>
            <person name="McMahon K.D."/>
            <person name="Konstantinidis K.T."/>
            <person name="Eloe-Fadrosh E.A."/>
            <person name="Kyrpides N.C."/>
            <person name="Woyke T."/>
        </authorList>
    </citation>
    <scope>NUCLEOTIDE SEQUENCE</scope>
    <source>
        <strain evidence="2">GVMAG-M-3300009161-34</strain>
    </source>
</reference>
<proteinExistence type="predicted"/>
<protein>
    <recommendedName>
        <fullName evidence="3">Phospholipid/glycerol acyltransferase domain-containing protein</fullName>
    </recommendedName>
</protein>
<evidence type="ECO:0000313" key="2">
    <source>
        <dbReference type="EMBL" id="QHT33255.1"/>
    </source>
</evidence>
<dbReference type="SUPFAM" id="SSF69593">
    <property type="entry name" value="Glycerol-3-phosphate (1)-acyltransferase"/>
    <property type="match status" value="1"/>
</dbReference>
<evidence type="ECO:0000256" key="1">
    <source>
        <dbReference type="SAM" id="Phobius"/>
    </source>
</evidence>
<sequence length="374" mass="44510">MVDIEPMLEYNYKNINYRTIRDSCIILYLVFIIPFYAILNYNITTEKMVLYYIIKCYFDILKPNFYRVSKRDIINDKDIIYLTNHVSVCDFFIDTYTIHFSNKFVSLNKIKLSLPILSMVVALTNSCYFIPEGTQKNKVIENLNNIDKWRKSDDIRNLMIYPEGMRRPHRPNPSQVLKKGFIYHSFEKKLPLQIIYTVNKDYVIDDAKFILNKNINLFTYYGPKINPQKLKARYEKKYKKEYTKDDYYEDVYKQWCKIWKKMDKYRIDSYIEKGRSYEDALKITEKLTTNKPPIDATIINGDKPISNSFILLRSMCWAIIYYIIYKIIEKVFALFLSCSAQINKSGIDTSSFCSRFSFLKNFLFSPVSPISCVN</sequence>
<evidence type="ECO:0008006" key="3">
    <source>
        <dbReference type="Google" id="ProtNLM"/>
    </source>
</evidence>
<feature type="transmembrane region" description="Helical" evidence="1">
    <location>
        <begin position="20"/>
        <end position="39"/>
    </location>
</feature>
<accession>A0A6C0F1G1</accession>
<keyword evidence="1" id="KW-0812">Transmembrane</keyword>
<organism evidence="2">
    <name type="scientific">viral metagenome</name>
    <dbReference type="NCBI Taxonomy" id="1070528"/>
    <lineage>
        <taxon>unclassified sequences</taxon>
        <taxon>metagenomes</taxon>
        <taxon>organismal metagenomes</taxon>
    </lineage>
</organism>
<dbReference type="AlphaFoldDB" id="A0A6C0F1G1"/>
<dbReference type="EMBL" id="MN738961">
    <property type="protein sequence ID" value="QHT33255.1"/>
    <property type="molecule type" value="Genomic_DNA"/>
</dbReference>